<reference evidence="3" key="1">
    <citation type="journal article" date="2019" name="Int. J. Syst. Evol. Microbiol.">
        <title>The Global Catalogue of Microorganisms (GCM) 10K type strain sequencing project: providing services to taxonomists for standard genome sequencing and annotation.</title>
        <authorList>
            <consortium name="The Broad Institute Genomics Platform"/>
            <consortium name="The Broad Institute Genome Sequencing Center for Infectious Disease"/>
            <person name="Wu L."/>
            <person name="Ma J."/>
        </authorList>
    </citation>
    <scope>NUCLEOTIDE SEQUENCE [LARGE SCALE GENOMIC DNA]</scope>
    <source>
        <strain evidence="3">CGMCC 4.1641</strain>
    </source>
</reference>
<proteinExistence type="predicted"/>
<comment type="caution">
    <text evidence="2">The sequence shown here is derived from an EMBL/GenBank/DDBJ whole genome shotgun (WGS) entry which is preliminary data.</text>
</comment>
<feature type="region of interest" description="Disordered" evidence="1">
    <location>
        <begin position="1"/>
        <end position="21"/>
    </location>
</feature>
<accession>A0ABW0A5M0</accession>
<keyword evidence="3" id="KW-1185">Reference proteome</keyword>
<sequence length="542" mass="59633">MGSGSRIEHQHHTVAVTRPSTELASEEAIAALRNALQRERPAMPVIFADPMAPHQCMDLIERPGTMVWFPESADFVRETVTDERDALVAVQGSTVPDSGSGFFPLDGEVRVSRDTDGRLAVAPGDVRCGLQEPHQRDEDGLCEHQRMVGQLVQDRLNAPSSTVTDRLAAQEVLDEVAAEHAASVAEQERLRAEHAAQPAARSYSEDFDAFQEAYDQAQARRRAGEPPVPYLTENATGGLGAREGGRAFGLELEFDFPPSMDYAQRQRAQQAIAREMHEAGIAPDPHIHGWHASARAGYTDDANAWRVEHDSTVAGEIVSPILYDEPQTWNNLARVCEIIRRNGGVASARTGGHVHVSVPDYDHTVENHNRLLGTVGAYEDVLYRLAQNPARRQHRGLRWCRPNREPSAPYTSVAAVRNANNSHGIGLNFQSVDGRSSDHAEFRMWDGSLEPGVIQAQVNVSLGLANAALREAGTAPPPPREPVGSQRAALERDGLSRRRLSGERWQQSTASFRSMVDRIFPREENRAQAAALFAATRWHRGS</sequence>
<feature type="region of interest" description="Disordered" evidence="1">
    <location>
        <begin position="471"/>
        <end position="502"/>
    </location>
</feature>
<evidence type="ECO:0000313" key="2">
    <source>
        <dbReference type="EMBL" id="MFC5148977.1"/>
    </source>
</evidence>
<evidence type="ECO:0000313" key="3">
    <source>
        <dbReference type="Proteomes" id="UP001596222"/>
    </source>
</evidence>
<feature type="compositionally biased region" description="Basic and acidic residues" evidence="1">
    <location>
        <begin position="489"/>
        <end position="502"/>
    </location>
</feature>
<dbReference type="Proteomes" id="UP001596222">
    <property type="component" value="Unassembled WGS sequence"/>
</dbReference>
<dbReference type="InterPro" id="IPR022025">
    <property type="entry name" value="Amidoligase_2"/>
</dbReference>
<name>A0ABW0A5M0_9ACTN</name>
<gene>
    <name evidence="2" type="ORF">ACFPP6_30365</name>
</gene>
<dbReference type="RefSeq" id="WP_382049222.1">
    <property type="nucleotide sequence ID" value="NZ_JBHSKJ010000022.1"/>
</dbReference>
<evidence type="ECO:0000256" key="1">
    <source>
        <dbReference type="SAM" id="MobiDB-lite"/>
    </source>
</evidence>
<organism evidence="2 3">
    <name type="scientific">Streptomyces aureoversilis</name>
    <dbReference type="NCBI Taxonomy" id="67277"/>
    <lineage>
        <taxon>Bacteria</taxon>
        <taxon>Bacillati</taxon>
        <taxon>Actinomycetota</taxon>
        <taxon>Actinomycetes</taxon>
        <taxon>Kitasatosporales</taxon>
        <taxon>Streptomycetaceae</taxon>
        <taxon>Streptomyces</taxon>
    </lineage>
</organism>
<dbReference type="Pfam" id="PF12224">
    <property type="entry name" value="Amidoligase_2"/>
    <property type="match status" value="1"/>
</dbReference>
<dbReference type="EMBL" id="JBHSKJ010000022">
    <property type="protein sequence ID" value="MFC5148977.1"/>
    <property type="molecule type" value="Genomic_DNA"/>
</dbReference>
<protein>
    <submittedName>
        <fullName evidence="2">Amidoligase family protein</fullName>
    </submittedName>
</protein>
<feature type="compositionally biased region" description="Basic and acidic residues" evidence="1">
    <location>
        <begin position="1"/>
        <end position="11"/>
    </location>
</feature>